<dbReference type="PATRIC" id="fig|1195236.3.peg.1953"/>
<accession>S0FKN6</accession>
<dbReference type="AlphaFoldDB" id="S0FKN6"/>
<sequence length="66" mass="7677">MNRTEFNETLEQLYQDIENENGNFVKTFGNDPKMLEQARVMAGVSLMAVDRYYSNLSLLESKLKKL</sequence>
<comment type="caution">
    <text evidence="1">The sequence shown here is derived from an EMBL/GenBank/DDBJ whole genome shotgun (WGS) entry which is preliminary data.</text>
</comment>
<evidence type="ECO:0000313" key="2">
    <source>
        <dbReference type="Proteomes" id="UP000014155"/>
    </source>
</evidence>
<evidence type="ECO:0000313" key="1">
    <source>
        <dbReference type="EMBL" id="EMS72422.1"/>
    </source>
</evidence>
<dbReference type="EMBL" id="AORV01000027">
    <property type="protein sequence ID" value="EMS72422.1"/>
    <property type="molecule type" value="Genomic_DNA"/>
</dbReference>
<gene>
    <name evidence="1" type="ORF">CTER_1625</name>
</gene>
<proteinExistence type="predicted"/>
<keyword evidence="2" id="KW-1185">Reference proteome</keyword>
<reference evidence="1 2" key="1">
    <citation type="journal article" date="2013" name="Genome Announc.">
        <title>Draft Genome Sequence of the Cellulolytic, Mesophilic, Anaerobic Bacterium Clostridium termitidis Strain CT1112 (DSM 5398).</title>
        <authorList>
            <person name="Lal S."/>
            <person name="Ramachandran U."/>
            <person name="Zhang X."/>
            <person name="Munir R."/>
            <person name="Sparling R."/>
            <person name="Levin D.B."/>
        </authorList>
    </citation>
    <scope>NUCLEOTIDE SEQUENCE [LARGE SCALE GENOMIC DNA]</scope>
    <source>
        <strain evidence="1 2">CT1112</strain>
    </source>
</reference>
<protein>
    <submittedName>
        <fullName evidence="1">Uncharacterized protein</fullName>
    </submittedName>
</protein>
<dbReference type="Proteomes" id="UP000014155">
    <property type="component" value="Unassembled WGS sequence"/>
</dbReference>
<organism evidence="1 2">
    <name type="scientific">Ruminiclostridium cellobioparum subsp. termitidis CT1112</name>
    <dbReference type="NCBI Taxonomy" id="1195236"/>
    <lineage>
        <taxon>Bacteria</taxon>
        <taxon>Bacillati</taxon>
        <taxon>Bacillota</taxon>
        <taxon>Clostridia</taxon>
        <taxon>Eubacteriales</taxon>
        <taxon>Oscillospiraceae</taxon>
        <taxon>Ruminiclostridium</taxon>
    </lineage>
</organism>
<dbReference type="RefSeq" id="WP_004625133.1">
    <property type="nucleotide sequence ID" value="NZ_AORV01000027.1"/>
</dbReference>
<name>S0FKN6_RUMCE</name>